<dbReference type="Proteomes" id="UP000789524">
    <property type="component" value="Unassembled WGS sequence"/>
</dbReference>
<evidence type="ECO:0000259" key="1">
    <source>
        <dbReference type="Pfam" id="PF01425"/>
    </source>
</evidence>
<dbReference type="Gene3D" id="3.90.1300.10">
    <property type="entry name" value="Amidase signature (AS) domain"/>
    <property type="match status" value="1"/>
</dbReference>
<keyword evidence="3" id="KW-1185">Reference proteome</keyword>
<dbReference type="PANTHER" id="PTHR43372">
    <property type="entry name" value="FATTY-ACID AMIDE HYDROLASE"/>
    <property type="match status" value="1"/>
</dbReference>
<proteinExistence type="predicted"/>
<name>A0A8J2QD20_9NEOP</name>
<sequence>MEVVVWIFGVLLRVLRFITKPFFWLRTRKEQRVPPIKDPLLMKSATKLAADIYNGEVTSEDVVSRFILRIEEVNPYINAVVEHRFKAAKEEAIEIDRKIDEARARGDLDTLVAGKPLLGVPFTVKESCSLAGMSNSVGCLEFRDRRALIDGGAVSRVRAAGGIPLLVSATPELCLGWETTSLLRGRTNNPYGLARTPAGSSGGEAALVSSGASVLSVSSDIAGSIRIPAAFCGLFGHKPTPGIIPISGHIPTLQDEQYSRFLTVGPITRYSEDLYLMMHVLAGEGGKDLYLHRPVDIQHLKVFFMTEASQSLAFSPVEDNIKLAVLAAVQHLKERGATVCEEKFNELKDAVEMSSSVFFSMKDIPNMLLDPANPKREKNLILETLKTLFGSGKRSLQALCFELLKRKRLFVPARKAPYYIEKANKLREKMERVLSSNGVFLFPCHSSSSHAHGGVFVHAPGVVYTMPFNALGLPATTVPMPGPKPGSRPLAVQVVAGPGQDRLCLAVAKELEVKFGGWTPP</sequence>
<accession>A0A8J2QD20</accession>
<dbReference type="SUPFAM" id="SSF75304">
    <property type="entry name" value="Amidase signature (AS) enzymes"/>
    <property type="match status" value="1"/>
</dbReference>
<protein>
    <submittedName>
        <fullName evidence="2">(African queen) hypothetical protein</fullName>
    </submittedName>
</protein>
<dbReference type="EMBL" id="CAKASE010000044">
    <property type="protein sequence ID" value="CAG9560051.1"/>
    <property type="molecule type" value="Genomic_DNA"/>
</dbReference>
<feature type="domain" description="Amidase" evidence="1">
    <location>
        <begin position="61"/>
        <end position="505"/>
    </location>
</feature>
<dbReference type="GO" id="GO:0012505">
    <property type="term" value="C:endomembrane system"/>
    <property type="evidence" value="ECO:0007669"/>
    <property type="project" value="TreeGrafter"/>
</dbReference>
<comment type="caution">
    <text evidence="2">The sequence shown here is derived from an EMBL/GenBank/DDBJ whole genome shotgun (WGS) entry which is preliminary data.</text>
</comment>
<reference evidence="2" key="1">
    <citation type="submission" date="2021-09" db="EMBL/GenBank/DDBJ databases">
        <authorList>
            <person name="Martin H S."/>
        </authorList>
    </citation>
    <scope>NUCLEOTIDE SEQUENCE</scope>
</reference>
<dbReference type="AlphaFoldDB" id="A0A8J2QD20"/>
<evidence type="ECO:0000313" key="3">
    <source>
        <dbReference type="Proteomes" id="UP000789524"/>
    </source>
</evidence>
<dbReference type="Pfam" id="PF01425">
    <property type="entry name" value="Amidase"/>
    <property type="match status" value="1"/>
</dbReference>
<dbReference type="InterPro" id="IPR036928">
    <property type="entry name" value="AS_sf"/>
</dbReference>
<gene>
    <name evidence="2" type="ORF">DCHRY22_LOCUS1781</name>
</gene>
<dbReference type="InterPro" id="IPR023631">
    <property type="entry name" value="Amidase_dom"/>
</dbReference>
<dbReference type="OrthoDB" id="6428749at2759"/>
<dbReference type="PANTHER" id="PTHR43372:SF3">
    <property type="entry name" value="AT07710P-RELATED"/>
    <property type="match status" value="1"/>
</dbReference>
<dbReference type="InterPro" id="IPR052739">
    <property type="entry name" value="FAAH2"/>
</dbReference>
<evidence type="ECO:0000313" key="2">
    <source>
        <dbReference type="EMBL" id="CAG9560051.1"/>
    </source>
</evidence>
<organism evidence="2 3">
    <name type="scientific">Danaus chrysippus</name>
    <name type="common">African queen</name>
    <dbReference type="NCBI Taxonomy" id="151541"/>
    <lineage>
        <taxon>Eukaryota</taxon>
        <taxon>Metazoa</taxon>
        <taxon>Ecdysozoa</taxon>
        <taxon>Arthropoda</taxon>
        <taxon>Hexapoda</taxon>
        <taxon>Insecta</taxon>
        <taxon>Pterygota</taxon>
        <taxon>Neoptera</taxon>
        <taxon>Endopterygota</taxon>
        <taxon>Lepidoptera</taxon>
        <taxon>Glossata</taxon>
        <taxon>Ditrysia</taxon>
        <taxon>Papilionoidea</taxon>
        <taxon>Nymphalidae</taxon>
        <taxon>Danainae</taxon>
        <taxon>Danaini</taxon>
        <taxon>Danaina</taxon>
        <taxon>Danaus</taxon>
        <taxon>Anosia</taxon>
    </lineage>
</organism>